<sequence>MQKFGKAQGVGRLEDVRFLTGQGRYVDDLVPQKALHAVFLRSPVAHGVVKGLDVSAAQAVPGVRLVVTADSLLAAGVQIGMKGAAVLNTDGTRGTMPVRPVLAQGHLRFVGEAVAMVVADSLAAARDGVEAIALDYDDRPVKLDLAPGGAVVHDVAPDNRAYDWAMGDAAVVATAMAGAVHRIRHKVVHNRVIVNAMEPRAAFAEWDTADHGARLHLCVNGQGVWTQKAELARMLGLDLGDVRVTNPDVGGGFGMKAMTYPEYVCIAQAARMLGLPVRWASERTEAMLSDNGARDLVVETELGFDADHRIVAYRADVRSNLGAYNSQFGQPIQSELFSKVFTGCYDIQAAYLGARGFYTHTTPMDAYRGAGRPEAIMTLECAMDNASAVLGIDPFTLRERSFVRDFPYKMVNGLTIDVGDFRRVLNMLQVEADVAGFALRAAASAQKGLVRGMGIATYIESILGSLEETARVEFDADGGVSMYVGTQSNGQGHETVYTDMLAAQTGIDAGLIRIVQGDSDRIAKGGGTGGSRSVTVQGTAIKAVVGAMIPAFAAFLEAELGEGVAFADGRFGAPGSNLRLTMVEAAERARAQGRDNVLTHSQTITLPAGSFPNGAHLAEVEVDVETGHIRLDRYSVVDDFGVMINPAMVEGQVHGGIAQGFGQAVLEHARFDDHGQLLSASFMDYAMPRASDLPMIQFATEPVPSVTNPLGMKGCGEAGTVGSLGAVSNAVRHALSQRGVTQIEMPFTPARVWSWLRDADVEQARAAGV</sequence>
<evidence type="ECO:0000259" key="3">
    <source>
        <dbReference type="SMART" id="SM01008"/>
    </source>
</evidence>
<dbReference type="SMART" id="SM01008">
    <property type="entry name" value="Ald_Xan_dh_C"/>
    <property type="match status" value="1"/>
</dbReference>
<dbReference type="Pfam" id="PF20256">
    <property type="entry name" value="MoCoBD_2"/>
    <property type="match status" value="1"/>
</dbReference>
<dbReference type="SUPFAM" id="SSF54665">
    <property type="entry name" value="CO dehydrogenase molybdoprotein N-domain-like"/>
    <property type="match status" value="1"/>
</dbReference>
<dbReference type="SUPFAM" id="SSF56003">
    <property type="entry name" value="Molybdenum cofactor-binding domain"/>
    <property type="match status" value="1"/>
</dbReference>
<dbReference type="InterPro" id="IPR016208">
    <property type="entry name" value="Ald_Oxase/xanthine_DH-like"/>
</dbReference>
<evidence type="ECO:0000313" key="5">
    <source>
        <dbReference type="Proteomes" id="UP000183002"/>
    </source>
</evidence>
<name>A0A1H8DKJ7_9RHOB</name>
<dbReference type="InterPro" id="IPR008274">
    <property type="entry name" value="AldOxase/xan_DH_MoCoBD1"/>
</dbReference>
<dbReference type="STRING" id="1077947.SAMN05216227_100742"/>
<proteinExistence type="predicted"/>
<organism evidence="4 5">
    <name type="scientific">Pseudorhodobacter antarcticus</name>
    <dbReference type="NCBI Taxonomy" id="1077947"/>
    <lineage>
        <taxon>Bacteria</taxon>
        <taxon>Pseudomonadati</taxon>
        <taxon>Pseudomonadota</taxon>
        <taxon>Alphaproteobacteria</taxon>
        <taxon>Rhodobacterales</taxon>
        <taxon>Paracoccaceae</taxon>
        <taxon>Pseudorhodobacter</taxon>
    </lineage>
</organism>
<dbReference type="InterPro" id="IPR036856">
    <property type="entry name" value="Ald_Oxase/Xan_DH_a/b_sf"/>
</dbReference>
<protein>
    <submittedName>
        <fullName evidence="4">Carbon-monoxide dehydrogenase large subunit</fullName>
    </submittedName>
</protein>
<feature type="domain" description="Aldehyde oxidase/xanthine dehydrogenase a/b hammerhead" evidence="3">
    <location>
        <begin position="20"/>
        <end position="140"/>
    </location>
</feature>
<accession>A0A1H8DKJ7</accession>
<dbReference type="Gene3D" id="3.90.1170.50">
    <property type="entry name" value="Aldehyde oxidase/xanthine dehydrogenase, a/b hammerhead"/>
    <property type="match status" value="1"/>
</dbReference>
<dbReference type="Gene3D" id="3.30.365.10">
    <property type="entry name" value="Aldehyde oxidase/xanthine dehydrogenase, molybdopterin binding domain"/>
    <property type="match status" value="4"/>
</dbReference>
<keyword evidence="5" id="KW-1185">Reference proteome</keyword>
<dbReference type="OrthoDB" id="9758509at2"/>
<dbReference type="InterPro" id="IPR037165">
    <property type="entry name" value="AldOxase/xan_DH_Mopterin-bd_sf"/>
</dbReference>
<reference evidence="4 5" key="1">
    <citation type="submission" date="2016-10" db="EMBL/GenBank/DDBJ databases">
        <authorList>
            <person name="de Groot N.N."/>
        </authorList>
    </citation>
    <scope>NUCLEOTIDE SEQUENCE [LARGE SCALE GENOMIC DNA]</scope>
    <source>
        <strain evidence="4 5">CGMCC 1.10836</strain>
    </source>
</reference>
<dbReference type="Pfam" id="PF01315">
    <property type="entry name" value="Ald_Xan_dh_C"/>
    <property type="match status" value="1"/>
</dbReference>
<dbReference type="PANTHER" id="PTHR11908">
    <property type="entry name" value="XANTHINE DEHYDROGENASE"/>
    <property type="match status" value="1"/>
</dbReference>
<dbReference type="InterPro" id="IPR000674">
    <property type="entry name" value="Ald_Oxase/Xan_DH_a/b"/>
</dbReference>
<evidence type="ECO:0000256" key="1">
    <source>
        <dbReference type="ARBA" id="ARBA00022505"/>
    </source>
</evidence>
<dbReference type="Proteomes" id="UP000183002">
    <property type="component" value="Unassembled WGS sequence"/>
</dbReference>
<dbReference type="RefSeq" id="WP_050519043.1">
    <property type="nucleotide sequence ID" value="NZ_FOCO01000007.1"/>
</dbReference>
<dbReference type="AlphaFoldDB" id="A0A1H8DKJ7"/>
<evidence type="ECO:0000313" key="4">
    <source>
        <dbReference type="EMBL" id="SEN07842.1"/>
    </source>
</evidence>
<dbReference type="GO" id="GO:0005506">
    <property type="term" value="F:iron ion binding"/>
    <property type="evidence" value="ECO:0007669"/>
    <property type="project" value="InterPro"/>
</dbReference>
<dbReference type="InterPro" id="IPR046867">
    <property type="entry name" value="AldOxase/xan_DH_MoCoBD2"/>
</dbReference>
<dbReference type="Pfam" id="PF02738">
    <property type="entry name" value="MoCoBD_1"/>
    <property type="match status" value="1"/>
</dbReference>
<keyword evidence="2" id="KW-0560">Oxidoreductase</keyword>
<keyword evidence="1" id="KW-0500">Molybdenum</keyword>
<gene>
    <name evidence="4" type="ORF">SAMN05216227_100742</name>
</gene>
<evidence type="ECO:0000256" key="2">
    <source>
        <dbReference type="ARBA" id="ARBA00023002"/>
    </source>
</evidence>
<dbReference type="GO" id="GO:0016491">
    <property type="term" value="F:oxidoreductase activity"/>
    <property type="evidence" value="ECO:0007669"/>
    <property type="project" value="UniProtKB-KW"/>
</dbReference>
<dbReference type="PANTHER" id="PTHR11908:SF132">
    <property type="entry name" value="ALDEHYDE OXIDASE 1-RELATED"/>
    <property type="match status" value="1"/>
</dbReference>
<dbReference type="EMBL" id="FOCO01000007">
    <property type="protein sequence ID" value="SEN07842.1"/>
    <property type="molecule type" value="Genomic_DNA"/>
</dbReference>